<dbReference type="Proteomes" id="UP000193922">
    <property type="component" value="Unassembled WGS sequence"/>
</dbReference>
<evidence type="ECO:0000256" key="3">
    <source>
        <dbReference type="ARBA" id="ARBA00022490"/>
    </source>
</evidence>
<feature type="region of interest" description="Disordered" evidence="15">
    <location>
        <begin position="101"/>
        <end position="184"/>
    </location>
</feature>
<keyword evidence="7 14" id="KW-0255">Endonuclease</keyword>
<feature type="compositionally biased region" description="Basic and acidic residues" evidence="15">
    <location>
        <begin position="171"/>
        <end position="183"/>
    </location>
</feature>
<dbReference type="RefSeq" id="XP_040747541.1">
    <property type="nucleotide sequence ID" value="XM_040890018.1"/>
</dbReference>
<dbReference type="GO" id="GO:0004519">
    <property type="term" value="F:endonuclease activity"/>
    <property type="evidence" value="ECO:0007669"/>
    <property type="project" value="UniProtKB-KW"/>
</dbReference>
<feature type="active site" evidence="14">
    <location>
        <position position="307"/>
    </location>
</feature>
<feature type="region of interest" description="Disordered" evidence="15">
    <location>
        <begin position="30"/>
        <end position="50"/>
    </location>
</feature>
<feature type="repeat" description="ANK" evidence="13">
    <location>
        <begin position="503"/>
        <end position="535"/>
    </location>
</feature>
<evidence type="ECO:0000256" key="10">
    <source>
        <dbReference type="ARBA" id="ARBA00022833"/>
    </source>
</evidence>
<organism evidence="17 18">
    <name type="scientific">Linderina pennispora</name>
    <dbReference type="NCBI Taxonomy" id="61395"/>
    <lineage>
        <taxon>Eukaryota</taxon>
        <taxon>Fungi</taxon>
        <taxon>Fungi incertae sedis</taxon>
        <taxon>Zoopagomycota</taxon>
        <taxon>Kickxellomycotina</taxon>
        <taxon>Kickxellomycetes</taxon>
        <taxon>Kickxellales</taxon>
        <taxon>Kickxellaceae</taxon>
        <taxon>Linderina</taxon>
    </lineage>
</organism>
<evidence type="ECO:0000256" key="8">
    <source>
        <dbReference type="ARBA" id="ARBA00022771"/>
    </source>
</evidence>
<feature type="compositionally biased region" description="Polar residues" evidence="15">
    <location>
        <begin position="724"/>
        <end position="734"/>
    </location>
</feature>
<evidence type="ECO:0000256" key="12">
    <source>
        <dbReference type="ARBA" id="ARBA00023054"/>
    </source>
</evidence>
<feature type="domain" description="VLRF1" evidence="16">
    <location>
        <begin position="262"/>
        <end position="403"/>
    </location>
</feature>
<dbReference type="GeneID" id="63806666"/>
<keyword evidence="3 14" id="KW-0963">Cytoplasm</keyword>
<gene>
    <name evidence="17" type="ORF">DL89DRAFT_289916</name>
</gene>
<dbReference type="InterPro" id="IPR002110">
    <property type="entry name" value="Ankyrin_rpt"/>
</dbReference>
<evidence type="ECO:0000256" key="1">
    <source>
        <dbReference type="ARBA" id="ARBA00004496"/>
    </source>
</evidence>
<dbReference type="AlphaFoldDB" id="A0A1Y1WL85"/>
<comment type="similarity">
    <text evidence="2 14">Belongs to the ANKZF1/VMS1 family.</text>
</comment>
<evidence type="ECO:0000256" key="15">
    <source>
        <dbReference type="SAM" id="MobiDB-lite"/>
    </source>
</evidence>
<protein>
    <recommendedName>
        <fullName evidence="16">VLRF1 domain-containing protein</fullName>
    </recommendedName>
</protein>
<feature type="region of interest" description="Disordered" evidence="15">
    <location>
        <begin position="416"/>
        <end position="442"/>
    </location>
</feature>
<sequence>MKSTFTVFHLPPAVLDGLFLSDKLNAVSKAEKPQQTASTHYSTPQVDHAQDASMKDLSARIASATCHTCGGVAFADALEQRAHFKTDWHRANMARKLEWRQTHAHASEEDHPWQPVAKDMFADADTPGSSESSSEDESIWSESDISAVGDEPKSSTKTKQPAVARPAASSSDEHVLVEGKETETQAPEGIATVYGVHRRILVPKTQHNVHIDRDQALHDLMAMQHLPPPKKTMLELKMEKLALSQKSGASKPTVVPVPDLSHTSLWAVLSVNGGYFAGAIFDNRTGTVIEHKTFQRYTTRRKQGGSQSRQDNAMGRPAKSAGAQIRRYNERMLLEDIHALMGQWSLLLGACSRVFVRVARGNRKGFFGSALSWDDPRVRSLPVPMARPSLAELERAYTELIAVKVKTVDMARLAPRQDPADDANQAAPEVSGSESDHTLDPEPRPDLMAFLYHFANMMFDESQSDDTLVAYLAEHQAQLLDALGDPAMDLRYLESTDKLEAHKTPTLLHLAASLGRCGLIPFLIDNGEDPTVTNGRPPLFAGGKTAYEVSKDKRTRDTFRVYRSEHESDIDGVAWYKARVPEPLTREKMKENDEKAKEKRRKERERRKTREKEKKEKKERALAAEQLDQKAMDDALELAEKRKQEERTWRDNIHSMSESELRTRMLSMAYASANKTWEKSGKKQPPKQSAVPVRPVSPTTQRAIDRELRFKAFERRQQQQQQQSVPTSSTRSTDSCTHCGKSLHGLVPFEQFDWRCCSIDCLHSRQAEFGI</sequence>
<feature type="region of interest" description="Disordered" evidence="15">
    <location>
        <begin position="714"/>
        <end position="734"/>
    </location>
</feature>
<feature type="compositionally biased region" description="Basic and acidic residues" evidence="15">
    <location>
        <begin position="586"/>
        <end position="597"/>
    </location>
</feature>
<comment type="caution">
    <text evidence="17">The sequence shown here is derived from an EMBL/GenBank/DDBJ whole genome shotgun (WGS) entry which is preliminary data.</text>
</comment>
<evidence type="ECO:0000313" key="17">
    <source>
        <dbReference type="EMBL" id="ORX74330.1"/>
    </source>
</evidence>
<accession>A0A1Y1WL85</accession>
<feature type="compositionally biased region" description="Basic and acidic residues" evidence="15">
    <location>
        <begin position="606"/>
        <end position="630"/>
    </location>
</feature>
<dbReference type="Pfam" id="PF18716">
    <property type="entry name" value="VATC"/>
    <property type="match status" value="1"/>
</dbReference>
<feature type="region of interest" description="Disordered" evidence="15">
    <location>
        <begin position="675"/>
        <end position="701"/>
    </location>
</feature>
<keyword evidence="6" id="KW-0677">Repeat</keyword>
<dbReference type="GO" id="GO:0036503">
    <property type="term" value="P:ERAD pathway"/>
    <property type="evidence" value="ECO:0007669"/>
    <property type="project" value="TreeGrafter"/>
</dbReference>
<comment type="domain">
    <text evidence="14">The VLRF1 domain mediates binding to the 60S ribosomal subunit.</text>
</comment>
<keyword evidence="18" id="KW-1185">Reference proteome</keyword>
<dbReference type="InterPro" id="IPR041175">
    <property type="entry name" value="VLRF1/Vms1"/>
</dbReference>
<dbReference type="Pfam" id="PF18826">
    <property type="entry name" value="bVLRF1"/>
    <property type="match status" value="1"/>
</dbReference>
<dbReference type="PROSITE" id="PS52044">
    <property type="entry name" value="VLRF1"/>
    <property type="match status" value="1"/>
</dbReference>
<dbReference type="STRING" id="61395.A0A1Y1WL85"/>
<keyword evidence="10" id="KW-0862">Zinc</keyword>
<dbReference type="EMBL" id="MCFD01000001">
    <property type="protein sequence ID" value="ORX74330.1"/>
    <property type="molecule type" value="Genomic_DNA"/>
</dbReference>
<dbReference type="OrthoDB" id="429841at2759"/>
<evidence type="ECO:0000256" key="5">
    <source>
        <dbReference type="ARBA" id="ARBA00022723"/>
    </source>
</evidence>
<evidence type="ECO:0000256" key="11">
    <source>
        <dbReference type="ARBA" id="ARBA00023043"/>
    </source>
</evidence>
<evidence type="ECO:0000256" key="13">
    <source>
        <dbReference type="PROSITE-ProRule" id="PRU00023"/>
    </source>
</evidence>
<proteinExistence type="inferred from homology"/>
<feature type="compositionally biased region" description="Polar residues" evidence="15">
    <location>
        <begin position="33"/>
        <end position="45"/>
    </location>
</feature>
<feature type="compositionally biased region" description="Low complexity" evidence="15">
    <location>
        <begin position="416"/>
        <end position="428"/>
    </location>
</feature>
<dbReference type="PANTHER" id="PTHR16036:SF2">
    <property type="entry name" value="TRNA ENDONUCLEASE ANKZF1"/>
    <property type="match status" value="1"/>
</dbReference>
<keyword evidence="11 13" id="KW-0040">ANK repeat</keyword>
<dbReference type="PROSITE" id="PS50088">
    <property type="entry name" value="ANK_REPEAT"/>
    <property type="match status" value="1"/>
</dbReference>
<evidence type="ECO:0000256" key="2">
    <source>
        <dbReference type="ARBA" id="ARBA00009262"/>
    </source>
</evidence>
<feature type="region of interest" description="Disordered" evidence="15">
    <location>
        <begin position="586"/>
        <end position="630"/>
    </location>
</feature>
<dbReference type="GO" id="GO:0016787">
    <property type="term" value="F:hydrolase activity"/>
    <property type="evidence" value="ECO:0007669"/>
    <property type="project" value="UniProtKB-KW"/>
</dbReference>
<evidence type="ECO:0000256" key="9">
    <source>
        <dbReference type="ARBA" id="ARBA00022801"/>
    </source>
</evidence>
<keyword evidence="9 14" id="KW-0378">Hydrolase</keyword>
<dbReference type="PANTHER" id="PTHR16036">
    <property type="entry name" value="ANKYRIN REPEAT AND ZINC FINGER DOMAIN-CONTAINING PROTEIN 1"/>
    <property type="match status" value="1"/>
</dbReference>
<evidence type="ECO:0000256" key="6">
    <source>
        <dbReference type="ARBA" id="ARBA00022737"/>
    </source>
</evidence>
<keyword evidence="5" id="KW-0479">Metal-binding</keyword>
<keyword evidence="4 14" id="KW-0540">Nuclease</keyword>
<dbReference type="GO" id="GO:0008270">
    <property type="term" value="F:zinc ion binding"/>
    <property type="evidence" value="ECO:0007669"/>
    <property type="project" value="UniProtKB-KW"/>
</dbReference>
<evidence type="ECO:0000313" key="18">
    <source>
        <dbReference type="Proteomes" id="UP000193922"/>
    </source>
</evidence>
<evidence type="ECO:0000259" key="16">
    <source>
        <dbReference type="PROSITE" id="PS52044"/>
    </source>
</evidence>
<evidence type="ECO:0000256" key="14">
    <source>
        <dbReference type="PROSITE-ProRule" id="PRU01389"/>
    </source>
</evidence>
<keyword evidence="8" id="KW-0863">Zinc-finger</keyword>
<dbReference type="InterPro" id="IPR047139">
    <property type="entry name" value="ANKZ1/VMS1"/>
</dbReference>
<comment type="subcellular location">
    <subcellularLocation>
        <location evidence="1">Cytoplasm</location>
    </subcellularLocation>
</comment>
<name>A0A1Y1WL85_9FUNG</name>
<keyword evidence="12" id="KW-0175">Coiled coil</keyword>
<feature type="region of interest" description="Disordered" evidence="15">
    <location>
        <begin position="296"/>
        <end position="321"/>
    </location>
</feature>
<evidence type="ECO:0000256" key="4">
    <source>
        <dbReference type="ARBA" id="ARBA00022722"/>
    </source>
</evidence>
<dbReference type="GO" id="GO:0005737">
    <property type="term" value="C:cytoplasm"/>
    <property type="evidence" value="ECO:0007669"/>
    <property type="project" value="UniProtKB-SubCell"/>
</dbReference>
<reference evidence="17 18" key="1">
    <citation type="submission" date="2016-07" db="EMBL/GenBank/DDBJ databases">
        <title>Pervasive Adenine N6-methylation of Active Genes in Fungi.</title>
        <authorList>
            <consortium name="DOE Joint Genome Institute"/>
            <person name="Mondo S.J."/>
            <person name="Dannebaum R.O."/>
            <person name="Kuo R.C."/>
            <person name="Labutti K."/>
            <person name="Haridas S."/>
            <person name="Kuo A."/>
            <person name="Salamov A."/>
            <person name="Ahrendt S.R."/>
            <person name="Lipzen A."/>
            <person name="Sullivan W."/>
            <person name="Andreopoulos W.B."/>
            <person name="Clum A."/>
            <person name="Lindquist E."/>
            <person name="Daum C."/>
            <person name="Ramamoorthy G.K."/>
            <person name="Gryganskyi A."/>
            <person name="Culley D."/>
            <person name="Magnuson J.K."/>
            <person name="James T.Y."/>
            <person name="O'Malley M.A."/>
            <person name="Stajich J.E."/>
            <person name="Spatafora J.W."/>
            <person name="Visel A."/>
            <person name="Grigoriev I.V."/>
        </authorList>
    </citation>
    <scope>NUCLEOTIDE SEQUENCE [LARGE SCALE GENOMIC DNA]</scope>
    <source>
        <strain evidence="17 18">ATCC 12442</strain>
    </source>
</reference>
<evidence type="ECO:0000256" key="7">
    <source>
        <dbReference type="ARBA" id="ARBA00022759"/>
    </source>
</evidence>
<feature type="compositionally biased region" description="Basic and acidic residues" evidence="15">
    <location>
        <begin position="101"/>
        <end position="112"/>
    </location>
</feature>
<dbReference type="InterPro" id="IPR041540">
    <property type="entry name" value="VATC"/>
</dbReference>